<keyword evidence="11" id="KW-0496">Mitochondrion</keyword>
<keyword evidence="11" id="KW-0679">Respiratory chain</keyword>
<evidence type="ECO:0000256" key="9">
    <source>
        <dbReference type="PROSITE-ProRule" id="PRU00433"/>
    </source>
</evidence>
<evidence type="ECO:0000256" key="6">
    <source>
        <dbReference type="ARBA" id="ARBA00022723"/>
    </source>
</evidence>
<dbReference type="InterPro" id="IPR009056">
    <property type="entry name" value="Cyt_c-like_dom"/>
</dbReference>
<evidence type="ECO:0000259" key="12">
    <source>
        <dbReference type="PROSITE" id="PS51007"/>
    </source>
</evidence>
<evidence type="ECO:0000256" key="1">
    <source>
        <dbReference type="ARBA" id="ARBA00002555"/>
    </source>
</evidence>
<dbReference type="InterPro" id="IPR036909">
    <property type="entry name" value="Cyt_c-like_dom_sf"/>
</dbReference>
<keyword evidence="6 9" id="KW-0479">Metal-binding</keyword>
<dbReference type="STRING" id="178035.A0A154PKD3"/>
<evidence type="ECO:0000256" key="5">
    <source>
        <dbReference type="ARBA" id="ARBA00022617"/>
    </source>
</evidence>
<dbReference type="InterPro" id="IPR002327">
    <property type="entry name" value="Cyt_c_1A/1B"/>
</dbReference>
<accession>A0A154PKD3</accession>
<keyword evidence="7 11" id="KW-0249">Electron transport</keyword>
<sequence length="103" mass="11486">MGDSANGKNLFVKMCAMCHTITKDGSHKVGPNLYGIVGKTCGTTPGFKYTDSMKSKGITWDEHTLDEYLEYPMKYIPGTRMVFNGIKKPEARKDIIAYLSTLK</sequence>
<comment type="PTM">
    <text evidence="11">Binds 1 heme group per subunit.</text>
</comment>
<dbReference type="PANTHER" id="PTHR11961">
    <property type="entry name" value="CYTOCHROME C"/>
    <property type="match status" value="1"/>
</dbReference>
<keyword evidence="5 9" id="KW-0349">Heme</keyword>
<dbReference type="OMA" id="FFNHNCA"/>
<name>A0A154PKD3_DUFNO</name>
<keyword evidence="4 11" id="KW-0813">Transport</keyword>
<comment type="similarity">
    <text evidence="3 10">Belongs to the cytochrome c family.</text>
</comment>
<gene>
    <name evidence="13" type="ORF">WN55_04170</name>
</gene>
<dbReference type="GO" id="GO:0005758">
    <property type="term" value="C:mitochondrial intermembrane space"/>
    <property type="evidence" value="ECO:0007669"/>
    <property type="project" value="UniProtKB-SubCell"/>
</dbReference>
<evidence type="ECO:0000256" key="4">
    <source>
        <dbReference type="ARBA" id="ARBA00022448"/>
    </source>
</evidence>
<dbReference type="PRINTS" id="PR00604">
    <property type="entry name" value="CYTCHRMECIAB"/>
</dbReference>
<comment type="function">
    <text evidence="1 11">Electron carrier protein. The oxidized form of the cytochrome c heme group can accept an electron from the heme group of the cytochrome c1 subunit of cytochrome reductase. Cytochrome c then transfers this electron to the cytochrome oxidase complex, the final protein carrier in the mitochondrial electron-transport chain.</text>
</comment>
<organism evidence="13 14">
    <name type="scientific">Dufourea novaeangliae</name>
    <name type="common">Sweat bee</name>
    <dbReference type="NCBI Taxonomy" id="178035"/>
    <lineage>
        <taxon>Eukaryota</taxon>
        <taxon>Metazoa</taxon>
        <taxon>Ecdysozoa</taxon>
        <taxon>Arthropoda</taxon>
        <taxon>Hexapoda</taxon>
        <taxon>Insecta</taxon>
        <taxon>Pterygota</taxon>
        <taxon>Neoptera</taxon>
        <taxon>Endopterygota</taxon>
        <taxon>Hymenoptera</taxon>
        <taxon>Apocrita</taxon>
        <taxon>Aculeata</taxon>
        <taxon>Apoidea</taxon>
        <taxon>Anthophila</taxon>
        <taxon>Halictidae</taxon>
        <taxon>Rophitinae</taxon>
        <taxon>Dufourea</taxon>
    </lineage>
</organism>
<dbReference type="GO" id="GO:0046872">
    <property type="term" value="F:metal ion binding"/>
    <property type="evidence" value="ECO:0007669"/>
    <property type="project" value="UniProtKB-KW"/>
</dbReference>
<keyword evidence="14" id="KW-1185">Reference proteome</keyword>
<keyword evidence="8 9" id="KW-0408">Iron</keyword>
<dbReference type="FunFam" id="1.10.760.10:FF:000001">
    <property type="entry name" value="Cytochrome c iso-1"/>
    <property type="match status" value="1"/>
</dbReference>
<evidence type="ECO:0000313" key="13">
    <source>
        <dbReference type="EMBL" id="KZC12319.1"/>
    </source>
</evidence>
<evidence type="ECO:0000256" key="10">
    <source>
        <dbReference type="RuleBase" id="RU004426"/>
    </source>
</evidence>
<dbReference type="GO" id="GO:0020037">
    <property type="term" value="F:heme binding"/>
    <property type="evidence" value="ECO:0007669"/>
    <property type="project" value="InterPro"/>
</dbReference>
<dbReference type="PROSITE" id="PS51007">
    <property type="entry name" value="CYTC"/>
    <property type="match status" value="1"/>
</dbReference>
<evidence type="ECO:0000256" key="2">
    <source>
        <dbReference type="ARBA" id="ARBA00004569"/>
    </source>
</evidence>
<evidence type="ECO:0000313" key="14">
    <source>
        <dbReference type="Proteomes" id="UP000076502"/>
    </source>
</evidence>
<dbReference type="Gene3D" id="1.10.760.10">
    <property type="entry name" value="Cytochrome c-like domain"/>
    <property type="match status" value="1"/>
</dbReference>
<evidence type="ECO:0000256" key="8">
    <source>
        <dbReference type="ARBA" id="ARBA00023004"/>
    </source>
</evidence>
<proteinExistence type="inferred from homology"/>
<protein>
    <submittedName>
        <fullName evidence="13">Cytochrome c</fullName>
    </submittedName>
</protein>
<dbReference type="EMBL" id="KQ434946">
    <property type="protein sequence ID" value="KZC12319.1"/>
    <property type="molecule type" value="Genomic_DNA"/>
</dbReference>
<dbReference type="Proteomes" id="UP000076502">
    <property type="component" value="Unassembled WGS sequence"/>
</dbReference>
<evidence type="ECO:0000256" key="7">
    <source>
        <dbReference type="ARBA" id="ARBA00022982"/>
    </source>
</evidence>
<dbReference type="AlphaFoldDB" id="A0A154PKD3"/>
<comment type="subcellular location">
    <subcellularLocation>
        <location evidence="2">Mitochondrion intermembrane space</location>
    </subcellularLocation>
</comment>
<evidence type="ECO:0000256" key="11">
    <source>
        <dbReference type="RuleBase" id="RU004427"/>
    </source>
</evidence>
<dbReference type="OrthoDB" id="449280at2759"/>
<evidence type="ECO:0000256" key="3">
    <source>
        <dbReference type="ARBA" id="ARBA00006488"/>
    </source>
</evidence>
<dbReference type="GO" id="GO:0009055">
    <property type="term" value="F:electron transfer activity"/>
    <property type="evidence" value="ECO:0007669"/>
    <property type="project" value="InterPro"/>
</dbReference>
<reference evidence="13 14" key="1">
    <citation type="submission" date="2015-07" db="EMBL/GenBank/DDBJ databases">
        <title>The genome of Dufourea novaeangliae.</title>
        <authorList>
            <person name="Pan H."/>
            <person name="Kapheim K."/>
        </authorList>
    </citation>
    <scope>NUCLEOTIDE SEQUENCE [LARGE SCALE GENOMIC DNA]</scope>
    <source>
        <strain evidence="13">0120121106</strain>
        <tissue evidence="13">Whole body</tissue>
    </source>
</reference>
<dbReference type="SUPFAM" id="SSF46626">
    <property type="entry name" value="Cytochrome c"/>
    <property type="match status" value="1"/>
</dbReference>
<feature type="domain" description="Cytochrome c" evidence="12">
    <location>
        <begin position="2"/>
        <end position="103"/>
    </location>
</feature>
<dbReference type="Pfam" id="PF00034">
    <property type="entry name" value="Cytochrom_C"/>
    <property type="match status" value="1"/>
</dbReference>